<evidence type="ECO:0000313" key="1">
    <source>
        <dbReference type="EMBL" id="KKR91105.1"/>
    </source>
</evidence>
<dbReference type="AlphaFoldDB" id="A0A0G0X3B2"/>
<gene>
    <name evidence="1" type="ORF">UU41_C0047G0001</name>
</gene>
<dbReference type="Pfam" id="PF08309">
    <property type="entry name" value="LVIVD"/>
    <property type="match status" value="2"/>
</dbReference>
<dbReference type="Proteomes" id="UP000034961">
    <property type="component" value="Unassembled WGS sequence"/>
</dbReference>
<dbReference type="EMBL" id="LCAN01000047">
    <property type="protein sequence ID" value="KKR91105.1"/>
    <property type="molecule type" value="Genomic_DNA"/>
</dbReference>
<evidence type="ECO:0000313" key="2">
    <source>
        <dbReference type="Proteomes" id="UP000034961"/>
    </source>
</evidence>
<protein>
    <submittedName>
        <fullName evidence="1">Uncharacterized protein</fullName>
    </submittedName>
</protein>
<name>A0A0G0X3B2_9BACT</name>
<organism evidence="1 2">
    <name type="scientific">Candidatus Roizmanbacteria bacterium GW2011_GWA1_41_13</name>
    <dbReference type="NCBI Taxonomy" id="1618474"/>
    <lineage>
        <taxon>Bacteria</taxon>
        <taxon>Candidatus Roizmaniibacteriota</taxon>
    </lineage>
</organism>
<proteinExistence type="predicted"/>
<dbReference type="SUPFAM" id="SSF101908">
    <property type="entry name" value="Putative isomerase YbhE"/>
    <property type="match status" value="1"/>
</dbReference>
<comment type="caution">
    <text evidence="1">The sequence shown here is derived from an EMBL/GenBank/DDBJ whole genome shotgun (WGS) entry which is preliminary data.</text>
</comment>
<sequence>MGCFNHLTTGRYEIIESGGNLLLQSTVNGETIDEYQRYLAINDAYRDSNGVLVDMPGTLDPSTKKITVTVSWTGFRPGHVEESLYLTRYLDNLAWVQTTEADFLAGDNQGTTVTNTIDGEVQIATNTKGKWCEPSLSSVTIDLPGVPNAVWAAPFNIYASSTNTSYSFMHVEVQNSDPPSGSVIGSFSGYNARAVFGDGNYGYIATTSNTREIVIVDLSDYTLEGYFNSSGTTNGDTIFVLNDRGYMTAGNRLYVFDLSSKTGNRSQIGSSLTFANSGDTAGGLYVRQIGGNTYAWVSIEGSTVQELKIYDLTNHLNAPSQWGLEGQINIEPNNCSTLESGKSVYVSPDGDRAYISSTNDTSFKEFFIVNTENKSSPTLVGGFATNPPCTNGGGYEAGGMDPEQSAVVSLDENRAILVGIDDSSDGTNSFEYQILDISNEASPSMCGSLHINQGIYGLAAVKEPDGDAYAYLITGDTPQDLKIVQGGPDGVYLENGTFTSQTKDIGYPTVFNRFDVSSLLPNGNTTIRYQVAVVDAGPSGNCSDANFSNFNFVGPDGTFSTFFTDDAQVPLNDDGGGYENPGQCLKLRAYLETSDYNQTPSLLDFNVNYAP</sequence>
<dbReference type="InterPro" id="IPR013211">
    <property type="entry name" value="LVIVD"/>
</dbReference>
<accession>A0A0G0X3B2</accession>
<reference evidence="1 2" key="1">
    <citation type="journal article" date="2015" name="Nature">
        <title>rRNA introns, odd ribosomes, and small enigmatic genomes across a large radiation of phyla.</title>
        <authorList>
            <person name="Brown C.T."/>
            <person name="Hug L.A."/>
            <person name="Thomas B.C."/>
            <person name="Sharon I."/>
            <person name="Castelle C.J."/>
            <person name="Singh A."/>
            <person name="Wilkins M.J."/>
            <person name="Williams K.H."/>
            <person name="Banfield J.F."/>
        </authorList>
    </citation>
    <scope>NUCLEOTIDE SEQUENCE [LARGE SCALE GENOMIC DNA]</scope>
</reference>